<dbReference type="Gramene" id="AET5Gv20280800.2">
    <property type="protein sequence ID" value="AET5Gv20280800.2"/>
    <property type="gene ID" value="AET5Gv20280800"/>
</dbReference>
<reference evidence="3" key="1">
    <citation type="journal article" date="2014" name="Science">
        <title>Ancient hybridizations among the ancestral genomes of bread wheat.</title>
        <authorList>
            <consortium name="International Wheat Genome Sequencing Consortium,"/>
            <person name="Marcussen T."/>
            <person name="Sandve S.R."/>
            <person name="Heier L."/>
            <person name="Spannagl M."/>
            <person name="Pfeifer M."/>
            <person name="Jakobsen K.S."/>
            <person name="Wulff B.B."/>
            <person name="Steuernagel B."/>
            <person name="Mayer K.F."/>
            <person name="Olsen O.A."/>
        </authorList>
    </citation>
    <scope>NUCLEOTIDE SEQUENCE [LARGE SCALE GENOMIC DNA]</scope>
    <source>
        <strain evidence="3">cv. AL8/78</strain>
    </source>
</reference>
<proteinExistence type="predicted"/>
<reference evidence="3" key="2">
    <citation type="journal article" date="2017" name="Nat. Plants">
        <title>The Aegilops tauschii genome reveals multiple impacts of transposons.</title>
        <authorList>
            <person name="Zhao G."/>
            <person name="Zou C."/>
            <person name="Li K."/>
            <person name="Wang K."/>
            <person name="Li T."/>
            <person name="Gao L."/>
            <person name="Zhang X."/>
            <person name="Wang H."/>
            <person name="Yang Z."/>
            <person name="Liu X."/>
            <person name="Jiang W."/>
            <person name="Mao L."/>
            <person name="Kong X."/>
            <person name="Jiao Y."/>
            <person name="Jia J."/>
        </authorList>
    </citation>
    <scope>NUCLEOTIDE SEQUENCE [LARGE SCALE GENOMIC DNA]</scope>
    <source>
        <strain evidence="3">cv. AL8/78</strain>
    </source>
</reference>
<sequence>MGSINASPFELATSITPTPSTTMGNTVLELCVPPTTFSRGCPSGDASDESALTSYAAAPSSMTTIDIVPELTATGGCSEVAHTTCSTTGLDLDTGHILVAEVPLLMVDQFLAAIDVLCEIATSVGKLTVEPPMAPPTTGSVACSESDEGVSPHVPSRNQCSPAQWKPPWPIPSQGIFHRLFMGQPYGNLNYYATRITVSTSGSYDHHYFHMEFGSFSLELLSVDECWKYWNCEPGNSCASTEESDAELLEGLVSSVVPYEQHHSIIAFENLLGAPYWVSDMHLRVSYSFWPHMQQFSDNGWLSFEVELSVTDMVLLPMDTIQLQIWPPPSSIHSIGFQHIHLVEQFEYGAPLKIVG</sequence>
<dbReference type="AlphaFoldDB" id="A0A453K405"/>
<name>A0A453K405_AEGTS</name>
<keyword evidence="3" id="KW-1185">Reference proteome</keyword>
<protein>
    <submittedName>
        <fullName evidence="2">Uncharacterized protein</fullName>
    </submittedName>
</protein>
<evidence type="ECO:0000313" key="2">
    <source>
        <dbReference type="EnsemblPlants" id="AET5Gv20280800.2"/>
    </source>
</evidence>
<dbReference type="Proteomes" id="UP000015105">
    <property type="component" value="Chromosome 5D"/>
</dbReference>
<organism evidence="2 3">
    <name type="scientific">Aegilops tauschii subsp. strangulata</name>
    <name type="common">Goatgrass</name>
    <dbReference type="NCBI Taxonomy" id="200361"/>
    <lineage>
        <taxon>Eukaryota</taxon>
        <taxon>Viridiplantae</taxon>
        <taxon>Streptophyta</taxon>
        <taxon>Embryophyta</taxon>
        <taxon>Tracheophyta</taxon>
        <taxon>Spermatophyta</taxon>
        <taxon>Magnoliopsida</taxon>
        <taxon>Liliopsida</taxon>
        <taxon>Poales</taxon>
        <taxon>Poaceae</taxon>
        <taxon>BOP clade</taxon>
        <taxon>Pooideae</taxon>
        <taxon>Triticodae</taxon>
        <taxon>Triticeae</taxon>
        <taxon>Triticinae</taxon>
        <taxon>Aegilops</taxon>
    </lineage>
</organism>
<reference evidence="2" key="3">
    <citation type="journal article" date="2017" name="Nature">
        <title>Genome sequence of the progenitor of the wheat D genome Aegilops tauschii.</title>
        <authorList>
            <person name="Luo M.C."/>
            <person name="Gu Y.Q."/>
            <person name="Puiu D."/>
            <person name="Wang H."/>
            <person name="Twardziok S.O."/>
            <person name="Deal K.R."/>
            <person name="Huo N."/>
            <person name="Zhu T."/>
            <person name="Wang L."/>
            <person name="Wang Y."/>
            <person name="McGuire P.E."/>
            <person name="Liu S."/>
            <person name="Long H."/>
            <person name="Ramasamy R.K."/>
            <person name="Rodriguez J.C."/>
            <person name="Van S.L."/>
            <person name="Yuan L."/>
            <person name="Wang Z."/>
            <person name="Xia Z."/>
            <person name="Xiao L."/>
            <person name="Anderson O.D."/>
            <person name="Ouyang S."/>
            <person name="Liang Y."/>
            <person name="Zimin A.V."/>
            <person name="Pertea G."/>
            <person name="Qi P."/>
            <person name="Bennetzen J.L."/>
            <person name="Dai X."/>
            <person name="Dawson M.W."/>
            <person name="Muller H.G."/>
            <person name="Kugler K."/>
            <person name="Rivarola-Duarte L."/>
            <person name="Spannagl M."/>
            <person name="Mayer K.F.X."/>
            <person name="Lu F.H."/>
            <person name="Bevan M.W."/>
            <person name="Leroy P."/>
            <person name="Li P."/>
            <person name="You F.M."/>
            <person name="Sun Q."/>
            <person name="Liu Z."/>
            <person name="Lyons E."/>
            <person name="Wicker T."/>
            <person name="Salzberg S.L."/>
            <person name="Devos K.M."/>
            <person name="Dvorak J."/>
        </authorList>
    </citation>
    <scope>NUCLEOTIDE SEQUENCE [LARGE SCALE GENOMIC DNA]</scope>
    <source>
        <strain evidence="2">cv. AL8/78</strain>
    </source>
</reference>
<accession>A0A453K405</accession>
<evidence type="ECO:0000256" key="1">
    <source>
        <dbReference type="SAM" id="MobiDB-lite"/>
    </source>
</evidence>
<feature type="region of interest" description="Disordered" evidence="1">
    <location>
        <begin position="136"/>
        <end position="157"/>
    </location>
</feature>
<dbReference type="EnsemblPlants" id="AET5Gv20280800.2">
    <property type="protein sequence ID" value="AET5Gv20280800.2"/>
    <property type="gene ID" value="AET5Gv20280800"/>
</dbReference>
<reference evidence="2" key="5">
    <citation type="journal article" date="2021" name="G3 (Bethesda)">
        <title>Aegilops tauschii genome assembly Aet v5.0 features greater sequence contiguity and improved annotation.</title>
        <authorList>
            <person name="Wang L."/>
            <person name="Zhu T."/>
            <person name="Rodriguez J.C."/>
            <person name="Deal K.R."/>
            <person name="Dubcovsky J."/>
            <person name="McGuire P.E."/>
            <person name="Lux T."/>
            <person name="Spannagl M."/>
            <person name="Mayer K.F.X."/>
            <person name="Baldrich P."/>
            <person name="Meyers B.C."/>
            <person name="Huo N."/>
            <person name="Gu Y.Q."/>
            <person name="Zhou H."/>
            <person name="Devos K.M."/>
            <person name="Bennetzen J.L."/>
            <person name="Unver T."/>
            <person name="Budak H."/>
            <person name="Gulick P.J."/>
            <person name="Galiba G."/>
            <person name="Kalapos B."/>
            <person name="Nelson D.R."/>
            <person name="Li P."/>
            <person name="You F.M."/>
            <person name="Luo M.C."/>
            <person name="Dvorak J."/>
        </authorList>
    </citation>
    <scope>NUCLEOTIDE SEQUENCE [LARGE SCALE GENOMIC DNA]</scope>
    <source>
        <strain evidence="2">cv. AL8/78</strain>
    </source>
</reference>
<evidence type="ECO:0000313" key="3">
    <source>
        <dbReference type="Proteomes" id="UP000015105"/>
    </source>
</evidence>
<reference evidence="2" key="4">
    <citation type="submission" date="2019-03" db="UniProtKB">
        <authorList>
            <consortium name="EnsemblPlants"/>
        </authorList>
    </citation>
    <scope>IDENTIFICATION</scope>
</reference>